<evidence type="ECO:0000313" key="2">
    <source>
        <dbReference type="EMBL" id="OTF88235.1"/>
    </source>
</evidence>
<dbReference type="AlphaFoldDB" id="A0A251RUX3"/>
<reference evidence="1 3" key="1">
    <citation type="journal article" date="2017" name="Nature">
        <title>The sunflower genome provides insights into oil metabolism, flowering and Asterid evolution.</title>
        <authorList>
            <person name="Badouin H."/>
            <person name="Gouzy J."/>
            <person name="Grassa C.J."/>
            <person name="Murat F."/>
            <person name="Staton S.E."/>
            <person name="Cottret L."/>
            <person name="Lelandais-Briere C."/>
            <person name="Owens G.L."/>
            <person name="Carrere S."/>
            <person name="Mayjonade B."/>
            <person name="Legrand L."/>
            <person name="Gill N."/>
            <person name="Kane N.C."/>
            <person name="Bowers J.E."/>
            <person name="Hubner S."/>
            <person name="Bellec A."/>
            <person name="Berard A."/>
            <person name="Berges H."/>
            <person name="Blanchet N."/>
            <person name="Boniface M.C."/>
            <person name="Brunel D."/>
            <person name="Catrice O."/>
            <person name="Chaidir N."/>
            <person name="Claudel C."/>
            <person name="Donnadieu C."/>
            <person name="Faraut T."/>
            <person name="Fievet G."/>
            <person name="Helmstetter N."/>
            <person name="King M."/>
            <person name="Knapp S.J."/>
            <person name="Lai Z."/>
            <person name="Le Paslier M.C."/>
            <person name="Lippi Y."/>
            <person name="Lorenzon L."/>
            <person name="Mandel J.R."/>
            <person name="Marage G."/>
            <person name="Marchand G."/>
            <person name="Marquand E."/>
            <person name="Bret-Mestries E."/>
            <person name="Morien E."/>
            <person name="Nambeesan S."/>
            <person name="Nguyen T."/>
            <person name="Pegot-Espagnet P."/>
            <person name="Pouilly N."/>
            <person name="Raftis F."/>
            <person name="Sallet E."/>
            <person name="Schiex T."/>
            <person name="Thomas J."/>
            <person name="Vandecasteele C."/>
            <person name="Vares D."/>
            <person name="Vear F."/>
            <person name="Vautrin S."/>
            <person name="Crespi M."/>
            <person name="Mangin B."/>
            <person name="Burke J.M."/>
            <person name="Salse J."/>
            <person name="Munos S."/>
            <person name="Vincourt P."/>
            <person name="Rieseberg L.H."/>
            <person name="Langlade N.B."/>
        </authorList>
    </citation>
    <scope>NUCLEOTIDE SEQUENCE [LARGE SCALE GENOMIC DNA]</scope>
    <source>
        <strain evidence="3">cv. SF193</strain>
        <tissue evidence="1">Leaves</tissue>
    </source>
</reference>
<keyword evidence="3" id="KW-1185">Reference proteome</keyword>
<dbReference type="Gramene" id="mRNA:HanXRQr2_Chr17g0831141">
    <property type="protein sequence ID" value="mRNA:HanXRQr2_Chr17g0831141"/>
    <property type="gene ID" value="HanXRQr2_Chr17g0831141"/>
</dbReference>
<gene>
    <name evidence="2" type="ORF">HannXRQ_Chr17g0570831</name>
    <name evidence="1" type="ORF">HanXRQr2_Chr17g0831141</name>
</gene>
<proteinExistence type="predicted"/>
<sequence length="67" mass="7515">MSDARDSTIKLLGKTIQSTDDQQRKYMKGVQVFRYEGDGTEFGKNALANLRANPAAMSRSMKFHESS</sequence>
<accession>A0A251RUX3</accession>
<reference evidence="2" key="2">
    <citation type="submission" date="2017-02" db="EMBL/GenBank/DDBJ databases">
        <title>Sunflower complete genome.</title>
        <authorList>
            <person name="Langlade N."/>
            <person name="Munos S."/>
        </authorList>
    </citation>
    <scope>NUCLEOTIDE SEQUENCE [LARGE SCALE GENOMIC DNA]</scope>
    <source>
        <tissue evidence="2">Leaves</tissue>
    </source>
</reference>
<dbReference type="EMBL" id="MNCJ02000332">
    <property type="protein sequence ID" value="KAF5757808.1"/>
    <property type="molecule type" value="Genomic_DNA"/>
</dbReference>
<dbReference type="Proteomes" id="UP000215914">
    <property type="component" value="Chromosome 17"/>
</dbReference>
<name>A0A251RUX3_HELAN</name>
<dbReference type="EMBL" id="CM007906">
    <property type="protein sequence ID" value="OTF88235.1"/>
    <property type="molecule type" value="Genomic_DNA"/>
</dbReference>
<protein>
    <submittedName>
        <fullName evidence="2">Uncharacterized protein</fullName>
    </submittedName>
</protein>
<evidence type="ECO:0000313" key="1">
    <source>
        <dbReference type="EMBL" id="KAF5757808.1"/>
    </source>
</evidence>
<dbReference type="InParanoid" id="A0A251RUX3"/>
<reference evidence="1" key="3">
    <citation type="submission" date="2020-06" db="EMBL/GenBank/DDBJ databases">
        <title>Helianthus annuus Genome sequencing and assembly Release 2.</title>
        <authorList>
            <person name="Gouzy J."/>
            <person name="Langlade N."/>
            <person name="Munos S."/>
        </authorList>
    </citation>
    <scope>NUCLEOTIDE SEQUENCE</scope>
    <source>
        <tissue evidence="1">Leaves</tissue>
    </source>
</reference>
<evidence type="ECO:0000313" key="3">
    <source>
        <dbReference type="Proteomes" id="UP000215914"/>
    </source>
</evidence>
<organism evidence="2 3">
    <name type="scientific">Helianthus annuus</name>
    <name type="common">Common sunflower</name>
    <dbReference type="NCBI Taxonomy" id="4232"/>
    <lineage>
        <taxon>Eukaryota</taxon>
        <taxon>Viridiplantae</taxon>
        <taxon>Streptophyta</taxon>
        <taxon>Embryophyta</taxon>
        <taxon>Tracheophyta</taxon>
        <taxon>Spermatophyta</taxon>
        <taxon>Magnoliopsida</taxon>
        <taxon>eudicotyledons</taxon>
        <taxon>Gunneridae</taxon>
        <taxon>Pentapetalae</taxon>
        <taxon>asterids</taxon>
        <taxon>campanulids</taxon>
        <taxon>Asterales</taxon>
        <taxon>Asteraceae</taxon>
        <taxon>Asteroideae</taxon>
        <taxon>Heliantheae alliance</taxon>
        <taxon>Heliantheae</taxon>
        <taxon>Helianthus</taxon>
    </lineage>
</organism>